<evidence type="ECO:0000259" key="3">
    <source>
        <dbReference type="Pfam" id="PF01055"/>
    </source>
</evidence>
<dbReference type="SUPFAM" id="SSF51445">
    <property type="entry name" value="(Trans)glycosidases"/>
    <property type="match status" value="1"/>
</dbReference>
<dbReference type="Gene3D" id="3.20.20.80">
    <property type="entry name" value="Glycosidases"/>
    <property type="match status" value="1"/>
</dbReference>
<dbReference type="GO" id="GO:0005975">
    <property type="term" value="P:carbohydrate metabolic process"/>
    <property type="evidence" value="ECO:0007669"/>
    <property type="project" value="InterPro"/>
</dbReference>
<dbReference type="PANTHER" id="PTHR43863">
    <property type="entry name" value="HYDROLASE, PUTATIVE (AFU_ORTHOLOGUE AFUA_1G03140)-RELATED"/>
    <property type="match status" value="1"/>
</dbReference>
<dbReference type="Proteomes" id="UP000273252">
    <property type="component" value="Unassembled WGS sequence"/>
</dbReference>
<keyword evidence="7" id="KW-1185">Reference proteome</keyword>
<dbReference type="CDD" id="cd14752">
    <property type="entry name" value="GH31_N"/>
    <property type="match status" value="1"/>
</dbReference>
<dbReference type="InterPro" id="IPR013780">
    <property type="entry name" value="Glyco_hydro_b"/>
</dbReference>
<dbReference type="RefSeq" id="WP_120029427.1">
    <property type="nucleotide sequence ID" value="NZ_QVMU01000001.1"/>
</dbReference>
<dbReference type="GO" id="GO:0004553">
    <property type="term" value="F:hydrolase activity, hydrolyzing O-glycosyl compounds"/>
    <property type="evidence" value="ECO:0007669"/>
    <property type="project" value="InterPro"/>
</dbReference>
<accession>A0A3A6RG38</accession>
<feature type="domain" description="Glycoside hydrolase family 31 TIM barrel" evidence="3">
    <location>
        <begin position="224"/>
        <end position="567"/>
    </location>
</feature>
<dbReference type="InterPro" id="IPR048395">
    <property type="entry name" value="Glyco_hydro_31_C"/>
</dbReference>
<dbReference type="OrthoDB" id="176168at2"/>
<gene>
    <name evidence="6" type="ORF">DZ860_03065</name>
</gene>
<keyword evidence="2 6" id="KW-0378">Hydrolase</keyword>
<dbReference type="SUPFAM" id="SSF51011">
    <property type="entry name" value="Glycosyl hydrolase domain"/>
    <property type="match status" value="1"/>
</dbReference>
<sequence length="667" mass="75876">MGIIFDNEISLLWRGNKQELKIEPWGADSFRVRTGFNQVKDGFPGALEEQPEQCTVQINHYETYSEIINGDIKATVSLGGLIHYYRVSDGELLVKEVAYLGVDLPGLHRVLRPAAGGLVSINQYFSTDDDEKIFGLGQHMNGCFDQKGLVLDLSQENSAVSIPFYYSTKGYAFLWNNPAVGRVELARDRIRWVADACHQGDYWISACSEPALAMKRYFDVTGTPPVFPDWASGFWQCRLRYTTQEQVLSVATRYHEMGVPLSVIVIDYFAWSTQGDWRFDETCFPDPTAMVKQLNEMGVKVMVSIWPSIHPGSENYKEMRDQGMLLEKVSGLPIGMTFEENNMRDGKPMPVFVTYYDATNPEARDYVWQKAKQHYYDHGIEIFWLDANEPECYPNDKSDIVFHQGMGSAVANLYPREHEKAFYDGMRAAGQEQVLNLCRSAWAGSQKYGAAVWSGDVPSTFQALKNHIPAGLNMIMSGIPWWSHDIGGFHSGNIDDPIFRELMVRWFQFGAFSPIFRLHGFRLSDSMVSHGVTGGAENEIWSFGEQAQTILTDYIQLREKFRPYIHQYMEQTASTGMPLMRPVFMDFPNDAETYQHAMSFMFGPDYLVSPVSDYQAREWHVYLPQGSSWRNAWSEEVFEGGQTVVVDAPLEQIPLFVRGNAINLVSQ</sequence>
<evidence type="ECO:0000313" key="6">
    <source>
        <dbReference type="EMBL" id="RJX75671.1"/>
    </source>
</evidence>
<dbReference type="GO" id="GO:0030246">
    <property type="term" value="F:carbohydrate binding"/>
    <property type="evidence" value="ECO:0007669"/>
    <property type="project" value="InterPro"/>
</dbReference>
<dbReference type="Pfam" id="PF01055">
    <property type="entry name" value="Glyco_hydro_31_2nd"/>
    <property type="match status" value="1"/>
</dbReference>
<keyword evidence="2" id="KW-0326">Glycosidase</keyword>
<evidence type="ECO:0000259" key="5">
    <source>
        <dbReference type="Pfam" id="PF21365"/>
    </source>
</evidence>
<dbReference type="Pfam" id="PF13802">
    <property type="entry name" value="Gal_mutarotas_2"/>
    <property type="match status" value="1"/>
</dbReference>
<name>A0A3A6RG38_9VIBR</name>
<evidence type="ECO:0000259" key="4">
    <source>
        <dbReference type="Pfam" id="PF13802"/>
    </source>
</evidence>
<feature type="domain" description="Glycosyl hydrolase family 31 C-terminal" evidence="5">
    <location>
        <begin position="576"/>
        <end position="662"/>
    </location>
</feature>
<evidence type="ECO:0000256" key="2">
    <source>
        <dbReference type="RuleBase" id="RU361185"/>
    </source>
</evidence>
<feature type="domain" description="Glycoside hydrolase family 31 N-terminal" evidence="4">
    <location>
        <begin position="21"/>
        <end position="180"/>
    </location>
</feature>
<dbReference type="InterPro" id="IPR000322">
    <property type="entry name" value="Glyco_hydro_31_TIM"/>
</dbReference>
<dbReference type="InterPro" id="IPR011013">
    <property type="entry name" value="Gal_mutarotase_sf_dom"/>
</dbReference>
<dbReference type="SUPFAM" id="SSF74650">
    <property type="entry name" value="Galactose mutarotase-like"/>
    <property type="match status" value="1"/>
</dbReference>
<dbReference type="InterPro" id="IPR051816">
    <property type="entry name" value="Glycosyl_Hydrolase_31"/>
</dbReference>
<comment type="similarity">
    <text evidence="1 2">Belongs to the glycosyl hydrolase 31 family.</text>
</comment>
<evidence type="ECO:0000256" key="1">
    <source>
        <dbReference type="ARBA" id="ARBA00007806"/>
    </source>
</evidence>
<dbReference type="PANTHER" id="PTHR43863:SF2">
    <property type="entry name" value="MALTASE-GLUCOAMYLASE"/>
    <property type="match status" value="1"/>
</dbReference>
<dbReference type="InterPro" id="IPR017853">
    <property type="entry name" value="GH"/>
</dbReference>
<comment type="caution">
    <text evidence="6">The sequence shown here is derived from an EMBL/GenBank/DDBJ whole genome shotgun (WGS) entry which is preliminary data.</text>
</comment>
<dbReference type="CDD" id="cd06591">
    <property type="entry name" value="GH31_xylosidase_XylS"/>
    <property type="match status" value="1"/>
</dbReference>
<dbReference type="AlphaFoldDB" id="A0A3A6RG38"/>
<proteinExistence type="inferred from homology"/>
<protein>
    <submittedName>
        <fullName evidence="6">Glycoside hydrolase family 31 protein</fullName>
    </submittedName>
</protein>
<dbReference type="Gene3D" id="2.60.40.1180">
    <property type="entry name" value="Golgi alpha-mannosidase II"/>
    <property type="match status" value="1"/>
</dbReference>
<evidence type="ECO:0000313" key="7">
    <source>
        <dbReference type="Proteomes" id="UP000273252"/>
    </source>
</evidence>
<dbReference type="Pfam" id="PF21365">
    <property type="entry name" value="Glyco_hydro_31_3rd"/>
    <property type="match status" value="1"/>
</dbReference>
<dbReference type="Gene3D" id="2.60.40.1760">
    <property type="entry name" value="glycosyl hydrolase (family 31)"/>
    <property type="match status" value="1"/>
</dbReference>
<dbReference type="InterPro" id="IPR025887">
    <property type="entry name" value="Glyco_hydro_31_N_dom"/>
</dbReference>
<organism evidence="6 7">
    <name type="scientific">Vibrio sinensis</name>
    <dbReference type="NCBI Taxonomy" id="2302434"/>
    <lineage>
        <taxon>Bacteria</taxon>
        <taxon>Pseudomonadati</taxon>
        <taxon>Pseudomonadota</taxon>
        <taxon>Gammaproteobacteria</taxon>
        <taxon>Vibrionales</taxon>
        <taxon>Vibrionaceae</taxon>
        <taxon>Vibrio</taxon>
    </lineage>
</organism>
<reference evidence="6 7" key="1">
    <citation type="submission" date="2018-08" db="EMBL/GenBank/DDBJ databases">
        <title>Vibrio isolated from the Eastern China Marginal Seas.</title>
        <authorList>
            <person name="Li Y."/>
        </authorList>
    </citation>
    <scope>NUCLEOTIDE SEQUENCE [LARGE SCALE GENOMIC DNA]</scope>
    <source>
        <strain evidence="6 7">BEI233</strain>
    </source>
</reference>
<dbReference type="EMBL" id="QVMU01000001">
    <property type="protein sequence ID" value="RJX75671.1"/>
    <property type="molecule type" value="Genomic_DNA"/>
</dbReference>